<dbReference type="RefSeq" id="WP_209895263.1">
    <property type="nucleotide sequence ID" value="NZ_BAAAJV010000008.1"/>
</dbReference>
<protein>
    <recommendedName>
        <fullName evidence="3">Schlafen AlbA-2 domain-containing protein</fullName>
    </recommendedName>
</protein>
<proteinExistence type="predicted"/>
<evidence type="ECO:0008006" key="3">
    <source>
        <dbReference type="Google" id="ProtNLM"/>
    </source>
</evidence>
<dbReference type="EMBL" id="JAGIOC010000001">
    <property type="protein sequence ID" value="MBP2410961.1"/>
    <property type="molecule type" value="Genomic_DNA"/>
</dbReference>
<keyword evidence="2" id="KW-1185">Reference proteome</keyword>
<organism evidence="1 2">
    <name type="scientific">Brachybacterium fresconis</name>
    <dbReference type="NCBI Taxonomy" id="173363"/>
    <lineage>
        <taxon>Bacteria</taxon>
        <taxon>Bacillati</taxon>
        <taxon>Actinomycetota</taxon>
        <taxon>Actinomycetes</taxon>
        <taxon>Micrococcales</taxon>
        <taxon>Dermabacteraceae</taxon>
        <taxon>Brachybacterium</taxon>
    </lineage>
</organism>
<accession>A0ABS4YQ88</accession>
<evidence type="ECO:0000313" key="2">
    <source>
        <dbReference type="Proteomes" id="UP000698222"/>
    </source>
</evidence>
<gene>
    <name evidence="1" type="ORF">JOF44_003864</name>
</gene>
<name>A0ABS4YQ88_9MICO</name>
<sequence length="176" mass="19375">MDTQLPPFGEDARRQILTSICENGDAAETDFLEIKGPLDLTKPEGFSKVAKFLLGVSNRKPQDAARNFGGYAVLVIGAQKDAVPGVPAGTEPHQLRDRIEKYLGQGFPQFMFERLPADQNDREVLFVLAPPPTAGQPVFPCWTSYQSEAKDRRTKEKNNLRDGAVYIRDGSSCCGS</sequence>
<evidence type="ECO:0000313" key="1">
    <source>
        <dbReference type="EMBL" id="MBP2410961.1"/>
    </source>
</evidence>
<reference evidence="1 2" key="1">
    <citation type="submission" date="2021-03" db="EMBL/GenBank/DDBJ databases">
        <title>Sequencing the genomes of 1000 actinobacteria strains.</title>
        <authorList>
            <person name="Klenk H.-P."/>
        </authorList>
    </citation>
    <scope>NUCLEOTIDE SEQUENCE [LARGE SCALE GENOMIC DNA]</scope>
    <source>
        <strain evidence="1 2">DSM 14564</strain>
    </source>
</reference>
<comment type="caution">
    <text evidence="1">The sequence shown here is derived from an EMBL/GenBank/DDBJ whole genome shotgun (WGS) entry which is preliminary data.</text>
</comment>
<dbReference type="Proteomes" id="UP000698222">
    <property type="component" value="Unassembled WGS sequence"/>
</dbReference>